<dbReference type="Proteomes" id="UP000625033">
    <property type="component" value="Unassembled WGS sequence"/>
</dbReference>
<gene>
    <name evidence="1" type="ORF">IW252_002629</name>
</gene>
<proteinExistence type="predicted"/>
<evidence type="ECO:0000313" key="1">
    <source>
        <dbReference type="EMBL" id="MBG6085862.1"/>
    </source>
</evidence>
<sequence length="191" mass="22168">MEITVGFDTPTGFLPPGRYSCDHHEARQFLVGAPRFDASETRDKLWDGLEGFLAEFVELERKYESELSVPLLDRIWLGGSFVSTKINPRNVDLTLFLNDDAVQELRGRPGAGILKKSRRDWLARYSVSPLFVHYRPIISIFRNDGLSSDDTHYLIERGKWDDWWQRCREDSTREPTLESARTKRGYLEVTL</sequence>
<organism evidence="1 2">
    <name type="scientific">Zhihengliuella flava</name>
    <dbReference type="NCBI Taxonomy" id="1285193"/>
    <lineage>
        <taxon>Bacteria</taxon>
        <taxon>Bacillati</taxon>
        <taxon>Actinomycetota</taxon>
        <taxon>Actinomycetes</taxon>
        <taxon>Micrococcales</taxon>
        <taxon>Micrococcaceae</taxon>
        <taxon>Zhihengliuella</taxon>
    </lineage>
</organism>
<dbReference type="AlphaFoldDB" id="A0A931GGJ3"/>
<accession>A0A931GGJ3</accession>
<dbReference type="InterPro" id="IPR053860">
    <property type="entry name" value="DUF6932"/>
</dbReference>
<keyword evidence="2" id="KW-1185">Reference proteome</keyword>
<comment type="caution">
    <text evidence="1">The sequence shown here is derived from an EMBL/GenBank/DDBJ whole genome shotgun (WGS) entry which is preliminary data.</text>
</comment>
<protein>
    <submittedName>
        <fullName evidence="1">Uncharacterized protein</fullName>
    </submittedName>
</protein>
<dbReference type="RefSeq" id="WP_196836995.1">
    <property type="nucleotide sequence ID" value="NZ_JADOTZ010000001.1"/>
</dbReference>
<dbReference type="EMBL" id="JADOTZ010000001">
    <property type="protein sequence ID" value="MBG6085862.1"/>
    <property type="molecule type" value="Genomic_DNA"/>
</dbReference>
<dbReference type="Pfam" id="PF22014">
    <property type="entry name" value="DUF6932"/>
    <property type="match status" value="1"/>
</dbReference>
<name>A0A931GGJ3_9MICC</name>
<evidence type="ECO:0000313" key="2">
    <source>
        <dbReference type="Proteomes" id="UP000625033"/>
    </source>
</evidence>
<reference evidence="1" key="1">
    <citation type="submission" date="2020-11" db="EMBL/GenBank/DDBJ databases">
        <title>Sequencing the genomes of 1000 actinobacteria strains.</title>
        <authorList>
            <person name="Klenk H.-P."/>
        </authorList>
    </citation>
    <scope>NUCLEOTIDE SEQUENCE</scope>
    <source>
        <strain evidence="1">DSM 26152</strain>
    </source>
</reference>